<evidence type="ECO:0000256" key="5">
    <source>
        <dbReference type="ARBA" id="ARBA00023157"/>
    </source>
</evidence>
<dbReference type="SUPFAM" id="SSF57501">
    <property type="entry name" value="Cystine-knot cytokines"/>
    <property type="match status" value="1"/>
</dbReference>
<evidence type="ECO:0000313" key="9">
    <source>
        <dbReference type="EMBL" id="GFN96734.1"/>
    </source>
</evidence>
<evidence type="ECO:0000259" key="8">
    <source>
        <dbReference type="PROSITE" id="PS51362"/>
    </source>
</evidence>
<dbReference type="PROSITE" id="PS51362">
    <property type="entry name" value="TGF_BETA_2"/>
    <property type="match status" value="1"/>
</dbReference>
<feature type="region of interest" description="Disordered" evidence="7">
    <location>
        <begin position="536"/>
        <end position="591"/>
    </location>
</feature>
<accession>A0AAV3ZNL5</accession>
<evidence type="ECO:0000256" key="7">
    <source>
        <dbReference type="SAM" id="MobiDB-lite"/>
    </source>
</evidence>
<feature type="region of interest" description="Disordered" evidence="7">
    <location>
        <begin position="197"/>
        <end position="219"/>
    </location>
</feature>
<evidence type="ECO:0000256" key="6">
    <source>
        <dbReference type="RuleBase" id="RU000354"/>
    </source>
</evidence>
<dbReference type="PANTHER" id="PTHR13491">
    <property type="entry name" value="ZCCHC10 PROTEIN"/>
    <property type="match status" value="1"/>
</dbReference>
<keyword evidence="3" id="KW-0964">Secreted</keyword>
<name>A0AAV3ZNL5_9GAST</name>
<dbReference type="AlphaFoldDB" id="A0AAV3ZNL5"/>
<dbReference type="Pfam" id="PF00019">
    <property type="entry name" value="TGF_beta"/>
    <property type="match status" value="1"/>
</dbReference>
<dbReference type="InterPro" id="IPR001839">
    <property type="entry name" value="TGF-b_C"/>
</dbReference>
<keyword evidence="10" id="KW-1185">Reference proteome</keyword>
<dbReference type="Proteomes" id="UP000735302">
    <property type="component" value="Unassembled WGS sequence"/>
</dbReference>
<evidence type="ECO:0000256" key="3">
    <source>
        <dbReference type="ARBA" id="ARBA00022525"/>
    </source>
</evidence>
<proteinExistence type="inferred from homology"/>
<keyword evidence="4 6" id="KW-0339">Growth factor</keyword>
<comment type="subcellular location">
    <subcellularLocation>
        <location evidence="1">Secreted</location>
    </subcellularLocation>
</comment>
<feature type="compositionally biased region" description="Low complexity" evidence="7">
    <location>
        <begin position="197"/>
        <end position="212"/>
    </location>
</feature>
<dbReference type="EMBL" id="BLXT01002699">
    <property type="protein sequence ID" value="GFN96734.1"/>
    <property type="molecule type" value="Genomic_DNA"/>
</dbReference>
<dbReference type="SMART" id="SM00204">
    <property type="entry name" value="TGFB"/>
    <property type="match status" value="1"/>
</dbReference>
<feature type="domain" description="TGF-beta family profile" evidence="8">
    <location>
        <begin position="634"/>
        <end position="734"/>
    </location>
</feature>
<keyword evidence="5" id="KW-1015">Disulfide bond</keyword>
<evidence type="ECO:0000313" key="10">
    <source>
        <dbReference type="Proteomes" id="UP000735302"/>
    </source>
</evidence>
<dbReference type="GO" id="GO:0005576">
    <property type="term" value="C:extracellular region"/>
    <property type="evidence" value="ECO:0007669"/>
    <property type="project" value="UniProtKB-SubCell"/>
</dbReference>
<feature type="compositionally biased region" description="Low complexity" evidence="7">
    <location>
        <begin position="536"/>
        <end position="580"/>
    </location>
</feature>
<dbReference type="PROSITE" id="PS00250">
    <property type="entry name" value="TGF_BETA_1"/>
    <property type="match status" value="1"/>
</dbReference>
<dbReference type="InterPro" id="IPR039715">
    <property type="entry name" value="ZCCHC10"/>
</dbReference>
<dbReference type="Gene3D" id="2.10.90.10">
    <property type="entry name" value="Cystine-knot cytokines"/>
    <property type="match status" value="1"/>
</dbReference>
<dbReference type="GO" id="GO:0008083">
    <property type="term" value="F:growth factor activity"/>
    <property type="evidence" value="ECO:0007669"/>
    <property type="project" value="UniProtKB-KW"/>
</dbReference>
<evidence type="ECO:0000256" key="4">
    <source>
        <dbReference type="ARBA" id="ARBA00023030"/>
    </source>
</evidence>
<comment type="similarity">
    <text evidence="2 6">Belongs to the TGF-beta family.</text>
</comment>
<evidence type="ECO:0000256" key="2">
    <source>
        <dbReference type="ARBA" id="ARBA00006656"/>
    </source>
</evidence>
<comment type="caution">
    <text evidence="9">The sequence shown here is derived from an EMBL/GenBank/DDBJ whole genome shotgun (WGS) entry which is preliminary data.</text>
</comment>
<protein>
    <submittedName>
        <fullName evidence="9">Bone morphogenetic protein 6</fullName>
    </submittedName>
</protein>
<dbReference type="PANTHER" id="PTHR13491:SF0">
    <property type="entry name" value="ZINC FINGER CCHC DOMAIN-CONTAINING PROTEIN 10"/>
    <property type="match status" value="1"/>
</dbReference>
<dbReference type="InterPro" id="IPR029034">
    <property type="entry name" value="Cystine-knot_cytokine"/>
</dbReference>
<dbReference type="InterPro" id="IPR017948">
    <property type="entry name" value="TGFb_CS"/>
</dbReference>
<sequence length="735" mass="80831">MLDATIATDQLDSYWRVWKFSSLFGRKYTKAATTLDNLDQWSSYCHRWDYTARELPLLAWSEKLWIGWSARTIRQIIPERARTANIQKQEAVFCKTGPGMIKRQTVMAQPGRVTPSLRHLYGTLNAELIFLLPFSTNSSSSSFSCRTLFTLSLSSYSFLFLSLLFLLQPPLFVEAKDMAEANGRTQIEDLLLSSSTNEYASPSSSSSNSPPCDDSESDIDPLTRKVVVAEFKAKMLNHVRLKKPHLLSPERLRSYNGTHPDGKKRRERLRMVASGGRLNQPNRVFEPSTLYEESELADGLQEEKYVFPSVEPDLAVPVSWGKSGTSHSNLSGTLTFYTWFQLPEKFYHDLIIKSAILRMRVSQPEAALCRRLSTLGVQLTANVFVAADRDTSAGQRGARASPSTGPARFLHVQSAPFWPDTDGHVTIEVSKGFQSRIVDSEEGALQVALSVTAERASRKLQKLYHRPARNVAVKYRRRRLQKALTALFKSSLSSSQATPVSLSSSSSQSSSSTSFSSLSSSSQFLSSSASSSLTLASSSPSLSSTSRPSSSSSPSTSLTTQPSSSSISSSSSSPPSSSQPAEGEGENIPSPARAAHRLPLTAVHMSRTSLAVTVARKDLRAKLHTQVASRTRARLRRNAATTSGCLNGLCCTKSIYVTFEELGFDFIMDPVGYTANYCSGGCNSDILGDLHRVHPNLVPDPSCAPAAWGSIRALNADFEWEVFPDMQVTRCQCRR</sequence>
<reference evidence="9 10" key="1">
    <citation type="journal article" date="2021" name="Elife">
        <title>Chloroplast acquisition without the gene transfer in kleptoplastic sea slugs, Plakobranchus ocellatus.</title>
        <authorList>
            <person name="Maeda T."/>
            <person name="Takahashi S."/>
            <person name="Yoshida T."/>
            <person name="Shimamura S."/>
            <person name="Takaki Y."/>
            <person name="Nagai Y."/>
            <person name="Toyoda A."/>
            <person name="Suzuki Y."/>
            <person name="Arimoto A."/>
            <person name="Ishii H."/>
            <person name="Satoh N."/>
            <person name="Nishiyama T."/>
            <person name="Hasebe M."/>
            <person name="Maruyama T."/>
            <person name="Minagawa J."/>
            <person name="Obokata J."/>
            <person name="Shigenobu S."/>
        </authorList>
    </citation>
    <scope>NUCLEOTIDE SEQUENCE [LARGE SCALE GENOMIC DNA]</scope>
</reference>
<organism evidence="9 10">
    <name type="scientific">Plakobranchus ocellatus</name>
    <dbReference type="NCBI Taxonomy" id="259542"/>
    <lineage>
        <taxon>Eukaryota</taxon>
        <taxon>Metazoa</taxon>
        <taxon>Spiralia</taxon>
        <taxon>Lophotrochozoa</taxon>
        <taxon>Mollusca</taxon>
        <taxon>Gastropoda</taxon>
        <taxon>Heterobranchia</taxon>
        <taxon>Euthyneura</taxon>
        <taxon>Panpulmonata</taxon>
        <taxon>Sacoglossa</taxon>
        <taxon>Placobranchoidea</taxon>
        <taxon>Plakobranchidae</taxon>
        <taxon>Plakobranchus</taxon>
    </lineage>
</organism>
<evidence type="ECO:0000256" key="1">
    <source>
        <dbReference type="ARBA" id="ARBA00004613"/>
    </source>
</evidence>
<gene>
    <name evidence="9" type="ORF">PoB_002324000</name>
</gene>